<evidence type="ECO:0008006" key="2">
    <source>
        <dbReference type="Google" id="ProtNLM"/>
    </source>
</evidence>
<accession>X1IBX9</accession>
<dbReference type="EMBL" id="BARU01034421">
    <property type="protein sequence ID" value="GAH63609.1"/>
    <property type="molecule type" value="Genomic_DNA"/>
</dbReference>
<organism evidence="1">
    <name type="scientific">marine sediment metagenome</name>
    <dbReference type="NCBI Taxonomy" id="412755"/>
    <lineage>
        <taxon>unclassified sequences</taxon>
        <taxon>metagenomes</taxon>
        <taxon>ecological metagenomes</taxon>
    </lineage>
</organism>
<sequence length="145" mass="17711">MEIAKGGYREDLKQYFRSEMEANIARYYTYLGINWFYEPREYKFEKIKRGTRYYKPDFYLAAPKKLLIEVKGWFRPEDKTKLRRFKKYYPEEFAKLRFIIPDKYARSKANGEMIKFLCDDLGIDFDDIISYKEIEEQGKLIPGWE</sequence>
<protein>
    <recommendedName>
        <fullName evidence="2">Endonuclease</fullName>
    </recommendedName>
</protein>
<dbReference type="GO" id="GO:0016032">
    <property type="term" value="P:viral process"/>
    <property type="evidence" value="ECO:0007669"/>
    <property type="project" value="InterPro"/>
</dbReference>
<dbReference type="InterPro" id="IPR011335">
    <property type="entry name" value="Restrct_endonuc-II-like"/>
</dbReference>
<dbReference type="Gene3D" id="3.40.91.30">
    <property type="match status" value="1"/>
</dbReference>
<dbReference type="GO" id="GO:0015074">
    <property type="term" value="P:DNA integration"/>
    <property type="evidence" value="ECO:0007669"/>
    <property type="project" value="InterPro"/>
</dbReference>
<dbReference type="SUPFAM" id="SSF52980">
    <property type="entry name" value="Restriction endonuclease-like"/>
    <property type="match status" value="1"/>
</dbReference>
<dbReference type="Pfam" id="PF05367">
    <property type="entry name" value="Phage_endo_I"/>
    <property type="match status" value="1"/>
</dbReference>
<evidence type="ECO:0000313" key="1">
    <source>
        <dbReference type="EMBL" id="GAH63609.1"/>
    </source>
</evidence>
<dbReference type="InterPro" id="IPR008029">
    <property type="entry name" value="Phage_T7_Gp3_endoDNaseI"/>
</dbReference>
<gene>
    <name evidence="1" type="ORF">S03H2_54038</name>
</gene>
<dbReference type="GO" id="GO:0008833">
    <property type="term" value="F:deoxyribonuclease IV (phage-T4-induced) activity"/>
    <property type="evidence" value="ECO:0007669"/>
    <property type="project" value="InterPro"/>
</dbReference>
<dbReference type="AlphaFoldDB" id="X1IBX9"/>
<proteinExistence type="predicted"/>
<comment type="caution">
    <text evidence="1">The sequence shown here is derived from an EMBL/GenBank/DDBJ whole genome shotgun (WGS) entry which is preliminary data.</text>
</comment>
<name>X1IBX9_9ZZZZ</name>
<reference evidence="1" key="1">
    <citation type="journal article" date="2014" name="Front. Microbiol.">
        <title>High frequency of phylogenetically diverse reductive dehalogenase-homologous genes in deep subseafloor sedimentary metagenomes.</title>
        <authorList>
            <person name="Kawai M."/>
            <person name="Futagami T."/>
            <person name="Toyoda A."/>
            <person name="Takaki Y."/>
            <person name="Nishi S."/>
            <person name="Hori S."/>
            <person name="Arai W."/>
            <person name="Tsubouchi T."/>
            <person name="Morono Y."/>
            <person name="Uchiyama I."/>
            <person name="Ito T."/>
            <person name="Fujiyama A."/>
            <person name="Inagaki F."/>
            <person name="Takami H."/>
        </authorList>
    </citation>
    <scope>NUCLEOTIDE SEQUENCE</scope>
    <source>
        <strain evidence="1">Expedition CK06-06</strain>
    </source>
</reference>